<keyword evidence="10" id="KW-0809">Transit peptide</keyword>
<dbReference type="PROSITE" id="PS51718">
    <property type="entry name" value="G_DYNAMIN_2"/>
    <property type="match status" value="1"/>
</dbReference>
<dbReference type="EMBL" id="MU001699">
    <property type="protein sequence ID" value="KAF2453131.1"/>
    <property type="molecule type" value="Genomic_DNA"/>
</dbReference>
<dbReference type="InterPro" id="IPR000375">
    <property type="entry name" value="Dynamin_stalk"/>
</dbReference>
<keyword evidence="14 18" id="KW-0472">Membrane</keyword>
<name>A0A6A6NN47_9PEZI</name>
<evidence type="ECO:0000259" key="20">
    <source>
        <dbReference type="PROSITE" id="PS51718"/>
    </source>
</evidence>
<evidence type="ECO:0000259" key="19">
    <source>
        <dbReference type="PROSITE" id="PS51388"/>
    </source>
</evidence>
<evidence type="ECO:0000256" key="17">
    <source>
        <dbReference type="SAM" id="MobiDB-lite"/>
    </source>
</evidence>
<evidence type="ECO:0000256" key="8">
    <source>
        <dbReference type="ARBA" id="ARBA00022801"/>
    </source>
</evidence>
<keyword evidence="8" id="KW-0378">Hydrolase</keyword>
<keyword evidence="6" id="KW-0547">Nucleotide-binding</keyword>
<dbReference type="SUPFAM" id="SSF52540">
    <property type="entry name" value="P-loop containing nucleoside triphosphate hydrolases"/>
    <property type="match status" value="1"/>
</dbReference>
<evidence type="ECO:0000256" key="5">
    <source>
        <dbReference type="ARBA" id="ARBA00022723"/>
    </source>
</evidence>
<dbReference type="SMART" id="SM00053">
    <property type="entry name" value="DYNc"/>
    <property type="match status" value="1"/>
</dbReference>
<feature type="region of interest" description="Disordered" evidence="17">
    <location>
        <begin position="918"/>
        <end position="941"/>
    </location>
</feature>
<evidence type="ECO:0000256" key="4">
    <source>
        <dbReference type="ARBA" id="ARBA00022692"/>
    </source>
</evidence>
<dbReference type="GO" id="GO:0005886">
    <property type="term" value="C:plasma membrane"/>
    <property type="evidence" value="ECO:0007669"/>
    <property type="project" value="TreeGrafter"/>
</dbReference>
<reference evidence="21" key="1">
    <citation type="journal article" date="2020" name="Stud. Mycol.">
        <title>101 Dothideomycetes genomes: a test case for predicting lifestyles and emergence of pathogens.</title>
        <authorList>
            <person name="Haridas S."/>
            <person name="Albert R."/>
            <person name="Binder M."/>
            <person name="Bloem J."/>
            <person name="Labutti K."/>
            <person name="Salamov A."/>
            <person name="Andreopoulos B."/>
            <person name="Baker S."/>
            <person name="Barry K."/>
            <person name="Bills G."/>
            <person name="Bluhm B."/>
            <person name="Cannon C."/>
            <person name="Castanera R."/>
            <person name="Culley D."/>
            <person name="Daum C."/>
            <person name="Ezra D."/>
            <person name="Gonzalez J."/>
            <person name="Henrissat B."/>
            <person name="Kuo A."/>
            <person name="Liang C."/>
            <person name="Lipzen A."/>
            <person name="Lutzoni F."/>
            <person name="Magnuson J."/>
            <person name="Mondo S."/>
            <person name="Nolan M."/>
            <person name="Ohm R."/>
            <person name="Pangilinan J."/>
            <person name="Park H.-J."/>
            <person name="Ramirez L."/>
            <person name="Alfaro M."/>
            <person name="Sun H."/>
            <person name="Tritt A."/>
            <person name="Yoshinaga Y."/>
            <person name="Zwiers L.-H."/>
            <person name="Turgeon B."/>
            <person name="Goodwin S."/>
            <person name="Spatafora J."/>
            <person name="Crous P."/>
            <person name="Grigoriev I."/>
        </authorList>
    </citation>
    <scope>NUCLEOTIDE SEQUENCE</scope>
    <source>
        <strain evidence="21">ATCC 16933</strain>
    </source>
</reference>
<evidence type="ECO:0000256" key="12">
    <source>
        <dbReference type="ARBA" id="ARBA00023128"/>
    </source>
</evidence>
<evidence type="ECO:0000256" key="9">
    <source>
        <dbReference type="ARBA" id="ARBA00022842"/>
    </source>
</evidence>
<dbReference type="GO" id="GO:0005525">
    <property type="term" value="F:GTP binding"/>
    <property type="evidence" value="ECO:0007669"/>
    <property type="project" value="UniProtKB-KW"/>
</dbReference>
<keyword evidence="12" id="KW-0496">Mitochondrion</keyword>
<keyword evidence="13" id="KW-0342">GTP-binding</keyword>
<feature type="transmembrane region" description="Helical" evidence="18">
    <location>
        <begin position="95"/>
        <end position="117"/>
    </location>
</feature>
<protein>
    <recommendedName>
        <fullName evidence="3">dynamin GTPase</fullName>
        <ecNumber evidence="3">3.6.5.5</ecNumber>
    </recommendedName>
</protein>
<evidence type="ECO:0000256" key="3">
    <source>
        <dbReference type="ARBA" id="ARBA00011980"/>
    </source>
</evidence>
<dbReference type="InterPro" id="IPR056495">
    <property type="entry name" value="LIS_MGM1"/>
</dbReference>
<gene>
    <name evidence="21" type="ORF">BDY21DRAFT_141528</name>
</gene>
<evidence type="ECO:0000256" key="14">
    <source>
        <dbReference type="ARBA" id="ARBA00023136"/>
    </source>
</evidence>
<comment type="subcellular location">
    <subcellularLocation>
        <location evidence="1">Mitochondrion inner membrane</location>
    </subcellularLocation>
    <subcellularLocation>
        <location evidence="2">Mitochondrion intermembrane space</location>
    </subcellularLocation>
</comment>
<evidence type="ECO:0000256" key="6">
    <source>
        <dbReference type="ARBA" id="ARBA00022741"/>
    </source>
</evidence>
<evidence type="ECO:0000256" key="1">
    <source>
        <dbReference type="ARBA" id="ARBA00004273"/>
    </source>
</evidence>
<dbReference type="PRINTS" id="PR00195">
    <property type="entry name" value="DYNAMIN"/>
</dbReference>
<evidence type="ECO:0000256" key="10">
    <source>
        <dbReference type="ARBA" id="ARBA00022946"/>
    </source>
</evidence>
<dbReference type="OrthoDB" id="5061070at2759"/>
<dbReference type="CDD" id="cd08771">
    <property type="entry name" value="DLP_1"/>
    <property type="match status" value="1"/>
</dbReference>
<evidence type="ECO:0000256" key="13">
    <source>
        <dbReference type="ARBA" id="ARBA00023134"/>
    </source>
</evidence>
<dbReference type="InterPro" id="IPR020850">
    <property type="entry name" value="GED_dom"/>
</dbReference>
<sequence>MSRRLLSARRGAPLLARPAATQLALSSPSRQRLLHGVTGNSGGLVRAEAALRSLKPLHGPWSSRAGGAYALLHNNVPAVRSISIARGIARVLPRLVTKFATVGAMAGGAVIAGLTYLQNQATLAGNSVAEFYRNARDRASDVAGNFYAGASDAFTQAKGEWAKKKEEMEMPEWLRKILRAEETSQTGGGGDPGGSPKEGSAGAGAAAGGAAVALGYASKDEEDESNAEERAARDDQMMMLTKKMIEIRSLLNSVGQSDSLTLPSIVVIGSQSSGKSSVLEAIVGHEFLPKGHNMVTRRPIELTLVNTPDASAEYGEFPALGLGKLTDFSQIQRTLTDLNLAVPAQQCVSDDPIQLRIHSPNVPDLSLIDLPGYIQVTGSDQPPELKQKIADLCEKYIQPPNVILAISAADVDLANSTALRASRKVDPRGERTIGVITKMDLVDPERGVSMLTDKKYPLRLGYVGVVCRVPNTPTGIFARGTNNISTAIVRNEKAYFTAHAEFGPQSHLDVGTTNLRKKLMYVLESTMAASLKTTSEAIQRELAETTYEFKVQYNDRSLSAESYLAESLDAFKHSFKSFADHFGRQEVREILKRELDQQVLNLLAQRYWNRPVEDLTPPLSETDPLSSLPKSDPENQLWHLKLDASSASLTKVGIGRLATTVVADALQAHIDRLISGSTFAAHPFARQAITEASTSILKDLSYDISDELEICIKPYKYRIDLDDIEWARGRDNISMVLKEELKDVESAVKHIEEQVGGRRRLRDVMSFVDRVRSGQVVLEGDGVGGAGGFSSALLQKGREAVFLRDRADIIKMRMLAVKSKQCATKKNKYYCPEVFLDAVADKLTTTADLFLDAELLSKFYYIFPRELDARLGRGLSPADVERFAREDPKIRRHLDVVRRKELLEHVLKEMEALRQLEAREKRHGGRPSSRESGRRRSWGLF</sequence>
<keyword evidence="7" id="KW-0999">Mitochondrion inner membrane</keyword>
<dbReference type="GO" id="GO:0005743">
    <property type="term" value="C:mitochondrial inner membrane"/>
    <property type="evidence" value="ECO:0007669"/>
    <property type="project" value="UniProtKB-SubCell"/>
</dbReference>
<dbReference type="InterPro" id="IPR001401">
    <property type="entry name" value="Dynamin_GTPase"/>
</dbReference>
<dbReference type="Pfam" id="PF01031">
    <property type="entry name" value="Dynamin_M"/>
    <property type="match status" value="1"/>
</dbReference>
<dbReference type="InterPro" id="IPR045063">
    <property type="entry name" value="Dynamin_N"/>
</dbReference>
<dbReference type="GO" id="GO:0061024">
    <property type="term" value="P:membrane organization"/>
    <property type="evidence" value="ECO:0007669"/>
    <property type="project" value="UniProtKB-ARBA"/>
</dbReference>
<dbReference type="PANTHER" id="PTHR11566:SF212">
    <property type="entry name" value="DYNAMIN"/>
    <property type="match status" value="1"/>
</dbReference>
<dbReference type="PROSITE" id="PS51388">
    <property type="entry name" value="GED"/>
    <property type="match status" value="1"/>
</dbReference>
<evidence type="ECO:0000256" key="2">
    <source>
        <dbReference type="ARBA" id="ARBA00004569"/>
    </source>
</evidence>
<dbReference type="GO" id="GO:0005874">
    <property type="term" value="C:microtubule"/>
    <property type="evidence" value="ECO:0007669"/>
    <property type="project" value="TreeGrafter"/>
</dbReference>
<dbReference type="InterPro" id="IPR030381">
    <property type="entry name" value="G_DYNAMIN_dom"/>
</dbReference>
<keyword evidence="9" id="KW-0460">Magnesium</keyword>
<keyword evidence="11 18" id="KW-1133">Transmembrane helix</keyword>
<dbReference type="GO" id="GO:0031623">
    <property type="term" value="P:receptor internalization"/>
    <property type="evidence" value="ECO:0007669"/>
    <property type="project" value="TreeGrafter"/>
</dbReference>
<feature type="domain" description="Dynamin-type G" evidence="20">
    <location>
        <begin position="259"/>
        <end position="532"/>
    </location>
</feature>
<dbReference type="GO" id="GO:0008017">
    <property type="term" value="F:microtubule binding"/>
    <property type="evidence" value="ECO:0007669"/>
    <property type="project" value="TreeGrafter"/>
</dbReference>
<dbReference type="Proteomes" id="UP000799766">
    <property type="component" value="Unassembled WGS sequence"/>
</dbReference>
<evidence type="ECO:0000313" key="21">
    <source>
        <dbReference type="EMBL" id="KAF2453131.1"/>
    </source>
</evidence>
<dbReference type="GO" id="GO:0003924">
    <property type="term" value="F:GTPase activity"/>
    <property type="evidence" value="ECO:0007669"/>
    <property type="project" value="InterPro"/>
</dbReference>
<dbReference type="InterPro" id="IPR027417">
    <property type="entry name" value="P-loop_NTPase"/>
</dbReference>
<evidence type="ECO:0000256" key="7">
    <source>
        <dbReference type="ARBA" id="ARBA00022792"/>
    </source>
</evidence>
<evidence type="ECO:0000256" key="16">
    <source>
        <dbReference type="ARBA" id="ARBA00048040"/>
    </source>
</evidence>
<evidence type="ECO:0000256" key="15">
    <source>
        <dbReference type="ARBA" id="ARBA00023157"/>
    </source>
</evidence>
<evidence type="ECO:0000256" key="18">
    <source>
        <dbReference type="SAM" id="Phobius"/>
    </source>
</evidence>
<keyword evidence="22" id="KW-1185">Reference proteome</keyword>
<proteinExistence type="predicted"/>
<keyword evidence="5" id="KW-0479">Metal-binding</keyword>
<dbReference type="GO" id="GO:0005758">
    <property type="term" value="C:mitochondrial intermembrane space"/>
    <property type="evidence" value="ECO:0007669"/>
    <property type="project" value="UniProtKB-SubCell"/>
</dbReference>
<organism evidence="21 22">
    <name type="scientific">Lineolata rhizophorae</name>
    <dbReference type="NCBI Taxonomy" id="578093"/>
    <lineage>
        <taxon>Eukaryota</taxon>
        <taxon>Fungi</taxon>
        <taxon>Dikarya</taxon>
        <taxon>Ascomycota</taxon>
        <taxon>Pezizomycotina</taxon>
        <taxon>Dothideomycetes</taxon>
        <taxon>Dothideomycetes incertae sedis</taxon>
        <taxon>Lineolatales</taxon>
        <taxon>Lineolataceae</taxon>
        <taxon>Lineolata</taxon>
    </lineage>
</organism>
<evidence type="ECO:0000256" key="11">
    <source>
        <dbReference type="ARBA" id="ARBA00022989"/>
    </source>
</evidence>
<feature type="domain" description="GED" evidence="19">
    <location>
        <begin position="825"/>
        <end position="918"/>
    </location>
</feature>
<evidence type="ECO:0000313" key="22">
    <source>
        <dbReference type="Proteomes" id="UP000799766"/>
    </source>
</evidence>
<dbReference type="GO" id="GO:0046872">
    <property type="term" value="F:metal ion binding"/>
    <property type="evidence" value="ECO:0007669"/>
    <property type="project" value="UniProtKB-KW"/>
</dbReference>
<feature type="region of interest" description="Disordered" evidence="17">
    <location>
        <begin position="216"/>
        <end position="235"/>
    </location>
</feature>
<dbReference type="Pfam" id="PF00350">
    <property type="entry name" value="Dynamin_N"/>
    <property type="match status" value="1"/>
</dbReference>
<dbReference type="Gene3D" id="3.40.50.300">
    <property type="entry name" value="P-loop containing nucleotide triphosphate hydrolases"/>
    <property type="match status" value="1"/>
</dbReference>
<dbReference type="InterPro" id="IPR022812">
    <property type="entry name" value="Dynamin"/>
</dbReference>
<feature type="region of interest" description="Disordered" evidence="17">
    <location>
        <begin position="183"/>
        <end position="204"/>
    </location>
</feature>
<keyword evidence="15" id="KW-1015">Disulfide bond</keyword>
<dbReference type="PANTHER" id="PTHR11566">
    <property type="entry name" value="DYNAMIN"/>
    <property type="match status" value="1"/>
</dbReference>
<accession>A0A6A6NN47</accession>
<dbReference type="EC" id="3.6.5.5" evidence="3"/>
<keyword evidence="4 18" id="KW-0812">Transmembrane</keyword>
<dbReference type="FunFam" id="3.40.50.300:FF:000741">
    <property type="entry name" value="Putative mitochondrial dynamin GTPase"/>
    <property type="match status" value="1"/>
</dbReference>
<dbReference type="AlphaFoldDB" id="A0A6A6NN47"/>
<comment type="catalytic activity">
    <reaction evidence="16">
        <text>GTP + H2O = GDP + phosphate + H(+)</text>
        <dbReference type="Rhea" id="RHEA:19669"/>
        <dbReference type="ChEBI" id="CHEBI:15377"/>
        <dbReference type="ChEBI" id="CHEBI:15378"/>
        <dbReference type="ChEBI" id="CHEBI:37565"/>
        <dbReference type="ChEBI" id="CHEBI:43474"/>
        <dbReference type="ChEBI" id="CHEBI:58189"/>
        <dbReference type="EC" id="3.6.5.5"/>
    </reaction>
</comment>
<dbReference type="Pfam" id="PF24550">
    <property type="entry name" value="LIS_MGM1"/>
    <property type="match status" value="1"/>
</dbReference>